<dbReference type="AlphaFoldDB" id="A0A6A7BK22"/>
<accession>A0A6A7BK22</accession>
<feature type="region of interest" description="Disordered" evidence="1">
    <location>
        <begin position="1"/>
        <end position="350"/>
    </location>
</feature>
<evidence type="ECO:0000313" key="3">
    <source>
        <dbReference type="Proteomes" id="UP000799423"/>
    </source>
</evidence>
<keyword evidence="3" id="KW-1185">Reference proteome</keyword>
<organism evidence="2 3">
    <name type="scientific">Plenodomus tracheiphilus IPT5</name>
    <dbReference type="NCBI Taxonomy" id="1408161"/>
    <lineage>
        <taxon>Eukaryota</taxon>
        <taxon>Fungi</taxon>
        <taxon>Dikarya</taxon>
        <taxon>Ascomycota</taxon>
        <taxon>Pezizomycotina</taxon>
        <taxon>Dothideomycetes</taxon>
        <taxon>Pleosporomycetidae</taxon>
        <taxon>Pleosporales</taxon>
        <taxon>Pleosporineae</taxon>
        <taxon>Leptosphaeriaceae</taxon>
        <taxon>Plenodomus</taxon>
    </lineage>
</organism>
<dbReference type="OrthoDB" id="3799863at2759"/>
<proteinExistence type="predicted"/>
<feature type="compositionally biased region" description="Low complexity" evidence="1">
    <location>
        <begin position="338"/>
        <end position="349"/>
    </location>
</feature>
<feature type="compositionally biased region" description="Low complexity" evidence="1">
    <location>
        <begin position="69"/>
        <end position="78"/>
    </location>
</feature>
<sequence>MSNRYPRDRSPPYRDRRPSTFSNGYAPRAGDSVRPNSEASGFPPRDIPRGPKSVVDAPRGPATGPPTPLRTAPPLSSGPAPPLHNSHNSWRADRDRDRDFDRRERRPTPPRRSPIRDTRDPRDQRDFLPRDLDVNRARRNSRDGPPSAGSTYSDAPPISAGSSYRGGSISRGRGGFAGRGRNFHSDDRDRHHDPRDRPPDRAYRPRSRTPPGRRERDVRDERDFDRRDRDDRRFIPREYDSYIGPAGAAKPGLRALDTHRGPGPSDSRHIPGTPTGPTPHSSHHASPSDRLGSQVDSYSRRSSLAIDPLSAKEPRREPGKDEALLASRAEASRERYAPRASSPPASIPAFGGSNVWRAPVPETKASAPAVAQPKPIQSTPTPAAPAPIPTPVTIAPVVPTPAKAVVSTPASKAAIAPTEYQIDHLEKHLVRIQGRDHLWRRVWILLPMGLLSLLSPLLIM</sequence>
<gene>
    <name evidence="2" type="ORF">T440DRAFT_486987</name>
</gene>
<dbReference type="EMBL" id="MU006293">
    <property type="protein sequence ID" value="KAF2854458.1"/>
    <property type="molecule type" value="Genomic_DNA"/>
</dbReference>
<feature type="compositionally biased region" description="Basic and acidic residues" evidence="1">
    <location>
        <begin position="183"/>
        <end position="203"/>
    </location>
</feature>
<feature type="compositionally biased region" description="Low complexity" evidence="1">
    <location>
        <begin position="158"/>
        <end position="171"/>
    </location>
</feature>
<reference evidence="2" key="1">
    <citation type="submission" date="2020-01" db="EMBL/GenBank/DDBJ databases">
        <authorList>
            <consortium name="DOE Joint Genome Institute"/>
            <person name="Haridas S."/>
            <person name="Albert R."/>
            <person name="Binder M."/>
            <person name="Bloem J."/>
            <person name="Labutti K."/>
            <person name="Salamov A."/>
            <person name="Andreopoulos B."/>
            <person name="Baker S.E."/>
            <person name="Barry K."/>
            <person name="Bills G."/>
            <person name="Bluhm B.H."/>
            <person name="Cannon C."/>
            <person name="Castanera R."/>
            <person name="Culley D.E."/>
            <person name="Daum C."/>
            <person name="Ezra D."/>
            <person name="Gonzalez J.B."/>
            <person name="Henrissat B."/>
            <person name="Kuo A."/>
            <person name="Liang C."/>
            <person name="Lipzen A."/>
            <person name="Lutzoni F."/>
            <person name="Magnuson J."/>
            <person name="Mondo S."/>
            <person name="Nolan M."/>
            <person name="Ohm R."/>
            <person name="Pangilinan J."/>
            <person name="Park H.-J."/>
            <person name="Ramirez L."/>
            <person name="Alfaro M."/>
            <person name="Sun H."/>
            <person name="Tritt A."/>
            <person name="Yoshinaga Y."/>
            <person name="Zwiers L.-H."/>
            <person name="Turgeon B.G."/>
            <person name="Goodwin S.B."/>
            <person name="Spatafora J.W."/>
            <person name="Crous P.W."/>
            <person name="Grigoriev I.V."/>
        </authorList>
    </citation>
    <scope>NUCLEOTIDE SEQUENCE</scope>
    <source>
        <strain evidence="2">IPT5</strain>
    </source>
</reference>
<feature type="compositionally biased region" description="Low complexity" evidence="1">
    <location>
        <begin position="271"/>
        <end position="280"/>
    </location>
</feature>
<evidence type="ECO:0000256" key="1">
    <source>
        <dbReference type="SAM" id="MobiDB-lite"/>
    </source>
</evidence>
<feature type="compositionally biased region" description="Basic and acidic residues" evidence="1">
    <location>
        <begin position="90"/>
        <end position="107"/>
    </location>
</feature>
<feature type="compositionally biased region" description="Basic and acidic residues" evidence="1">
    <location>
        <begin position="1"/>
        <end position="18"/>
    </location>
</feature>
<evidence type="ECO:0000313" key="2">
    <source>
        <dbReference type="EMBL" id="KAF2854458.1"/>
    </source>
</evidence>
<name>A0A6A7BK22_9PLEO</name>
<feature type="compositionally biased region" description="Basic and acidic residues" evidence="1">
    <location>
        <begin position="114"/>
        <end position="142"/>
    </location>
</feature>
<dbReference type="Proteomes" id="UP000799423">
    <property type="component" value="Unassembled WGS sequence"/>
</dbReference>
<feature type="compositionally biased region" description="Basic and acidic residues" evidence="1">
    <location>
        <begin position="212"/>
        <end position="240"/>
    </location>
</feature>
<protein>
    <submittedName>
        <fullName evidence="2">Uncharacterized protein</fullName>
    </submittedName>
</protein>
<feature type="compositionally biased region" description="Basic and acidic residues" evidence="1">
    <location>
        <begin position="310"/>
        <end position="323"/>
    </location>
</feature>